<evidence type="ECO:0000259" key="5">
    <source>
        <dbReference type="Pfam" id="PF05175"/>
    </source>
</evidence>
<organism evidence="6 7">
    <name type="scientific">Gimesia aquarii</name>
    <dbReference type="NCBI Taxonomy" id="2527964"/>
    <lineage>
        <taxon>Bacteria</taxon>
        <taxon>Pseudomonadati</taxon>
        <taxon>Planctomycetota</taxon>
        <taxon>Planctomycetia</taxon>
        <taxon>Planctomycetales</taxon>
        <taxon>Planctomycetaceae</taxon>
        <taxon>Gimesia</taxon>
    </lineage>
</organism>
<dbReference type="CDD" id="cd02440">
    <property type="entry name" value="AdoMet_MTases"/>
    <property type="match status" value="1"/>
</dbReference>
<reference evidence="6 7" key="1">
    <citation type="submission" date="2019-03" db="EMBL/GenBank/DDBJ databases">
        <title>Deep-cultivation of Planctomycetes and their phenomic and genomic characterization uncovers novel biology.</title>
        <authorList>
            <person name="Wiegand S."/>
            <person name="Jogler M."/>
            <person name="Boedeker C."/>
            <person name="Pinto D."/>
            <person name="Vollmers J."/>
            <person name="Rivas-Marin E."/>
            <person name="Kohn T."/>
            <person name="Peeters S.H."/>
            <person name="Heuer A."/>
            <person name="Rast P."/>
            <person name="Oberbeckmann S."/>
            <person name="Bunk B."/>
            <person name="Jeske O."/>
            <person name="Meyerdierks A."/>
            <person name="Storesund J.E."/>
            <person name="Kallscheuer N."/>
            <person name="Luecker S."/>
            <person name="Lage O.M."/>
            <person name="Pohl T."/>
            <person name="Merkel B.J."/>
            <person name="Hornburger P."/>
            <person name="Mueller R.-W."/>
            <person name="Bruemmer F."/>
            <person name="Labrenz M."/>
            <person name="Spormann A.M."/>
            <person name="Op den Camp H."/>
            <person name="Overmann J."/>
            <person name="Amann R."/>
            <person name="Jetten M.S.M."/>
            <person name="Mascher T."/>
            <person name="Medema M.H."/>
            <person name="Devos D.P."/>
            <person name="Kaster A.-K."/>
            <person name="Ovreas L."/>
            <person name="Rohde M."/>
            <person name="Galperin M.Y."/>
            <person name="Jogler C."/>
        </authorList>
    </citation>
    <scope>NUCLEOTIDE SEQUENCE [LARGE SCALE GENOMIC DNA]</scope>
    <source>
        <strain evidence="6 7">V202</strain>
    </source>
</reference>
<dbReference type="AlphaFoldDB" id="A0A517WSB8"/>
<keyword evidence="2 6" id="KW-0808">Transferase</keyword>
<dbReference type="EMBL" id="CP037422">
    <property type="protein sequence ID" value="QDU08157.1"/>
    <property type="molecule type" value="Genomic_DNA"/>
</dbReference>
<keyword evidence="3" id="KW-0949">S-adenosyl-L-methionine</keyword>
<gene>
    <name evidence="6" type="ORF">V202x_15210</name>
</gene>
<evidence type="ECO:0000256" key="2">
    <source>
        <dbReference type="ARBA" id="ARBA00022679"/>
    </source>
</evidence>
<proteinExistence type="predicted"/>
<dbReference type="Gene3D" id="3.40.50.150">
    <property type="entry name" value="Vaccinia Virus protein VP39"/>
    <property type="match status" value="1"/>
</dbReference>
<dbReference type="Pfam" id="PF05175">
    <property type="entry name" value="MTS"/>
    <property type="match status" value="1"/>
</dbReference>
<keyword evidence="4" id="KW-1133">Transmembrane helix</keyword>
<feature type="domain" description="Methyltransferase small" evidence="5">
    <location>
        <begin position="209"/>
        <end position="306"/>
    </location>
</feature>
<evidence type="ECO:0000256" key="1">
    <source>
        <dbReference type="ARBA" id="ARBA00022603"/>
    </source>
</evidence>
<dbReference type="PANTHER" id="PTHR47816">
    <property type="entry name" value="RIBOSOMAL RNA SMALL SUBUNIT METHYLTRANSFERASE C"/>
    <property type="match status" value="1"/>
</dbReference>
<keyword evidence="4" id="KW-0812">Transmembrane</keyword>
<dbReference type="InterPro" id="IPR007848">
    <property type="entry name" value="Small_mtfrase_dom"/>
</dbReference>
<feature type="transmembrane region" description="Helical" evidence="4">
    <location>
        <begin position="6"/>
        <end position="23"/>
    </location>
</feature>
<name>A0A517WSB8_9PLAN</name>
<sequence>MDITTSLGLIASGIAVTTAIYGVCKYIRNLIMYLSLPDYLTGLYTGFYIQNQTSKINFDVVEIKKKIGGLMGRTIYAHSLNFDYHFTAYKLQGTKNVYEGKWHNQHTKKYMGSFQFRIIKEGSNVLIVGGWIGPNEEERIKFGDWKLRKSEIQELPKKLEPKKKNERILEDIIRRHESEPECVERIKNLRFSIPKGVFNPIRGKISIPLMEKVKDQVGFPDLVLDLGCGCGLYALYFAQYGEATHVFASDSNRASLNAAKLNASYNRVEDKITFIESRSDQIYHGIPKDKKFDLIIANLPFTAKENCIKYENSPYFHCFSADSKLYFNLVLGAQFHLKDNGFLFFTFGESGYEDELHDFLGLANLQYTIVERRVEKDDVFLIYKAWIKESLSKRWS</sequence>
<protein>
    <submittedName>
        <fullName evidence="6">N5-glutamine S-adenosyl-L-methionine-dependent methyltransferase</fullName>
    </submittedName>
</protein>
<evidence type="ECO:0000313" key="7">
    <source>
        <dbReference type="Proteomes" id="UP000318384"/>
    </source>
</evidence>
<evidence type="ECO:0000256" key="4">
    <source>
        <dbReference type="SAM" id="Phobius"/>
    </source>
</evidence>
<dbReference type="GO" id="GO:0032259">
    <property type="term" value="P:methylation"/>
    <property type="evidence" value="ECO:0007669"/>
    <property type="project" value="UniProtKB-KW"/>
</dbReference>
<evidence type="ECO:0000313" key="6">
    <source>
        <dbReference type="EMBL" id="QDU08157.1"/>
    </source>
</evidence>
<dbReference type="RefSeq" id="WP_145172592.1">
    <property type="nucleotide sequence ID" value="NZ_CP037422.1"/>
</dbReference>
<keyword evidence="4" id="KW-0472">Membrane</keyword>
<dbReference type="InterPro" id="IPR046977">
    <property type="entry name" value="RsmC/RlmG"/>
</dbReference>
<evidence type="ECO:0000256" key="3">
    <source>
        <dbReference type="ARBA" id="ARBA00022691"/>
    </source>
</evidence>
<dbReference type="PANTHER" id="PTHR47816:SF4">
    <property type="entry name" value="RIBOSOMAL RNA SMALL SUBUNIT METHYLTRANSFERASE C"/>
    <property type="match status" value="1"/>
</dbReference>
<dbReference type="InterPro" id="IPR029063">
    <property type="entry name" value="SAM-dependent_MTases_sf"/>
</dbReference>
<dbReference type="SUPFAM" id="SSF53335">
    <property type="entry name" value="S-adenosyl-L-methionine-dependent methyltransferases"/>
    <property type="match status" value="1"/>
</dbReference>
<dbReference type="Proteomes" id="UP000318384">
    <property type="component" value="Chromosome"/>
</dbReference>
<keyword evidence="7" id="KW-1185">Reference proteome</keyword>
<dbReference type="GO" id="GO:0008757">
    <property type="term" value="F:S-adenosylmethionine-dependent methyltransferase activity"/>
    <property type="evidence" value="ECO:0007669"/>
    <property type="project" value="InterPro"/>
</dbReference>
<keyword evidence="1 6" id="KW-0489">Methyltransferase</keyword>
<dbReference type="OrthoDB" id="264333at2"/>
<accession>A0A517WSB8</accession>